<dbReference type="AlphaFoldDB" id="A0A3A8H7L9"/>
<keyword evidence="3" id="KW-1185">Reference proteome</keyword>
<feature type="non-terminal residue" evidence="2">
    <location>
        <position position="1"/>
    </location>
</feature>
<keyword evidence="2" id="KW-0067">ATP-binding</keyword>
<dbReference type="InterPro" id="IPR012939">
    <property type="entry name" value="Glyco_hydro_92"/>
</dbReference>
<sequence length="144" mass="15333">DVAFAGAYLRGVPLKDPLTTFDAALKNATTMPTQSGVGRKGLTTSIFQKFTDTSTAESVSWQLEGGINDAGLAQMATALLADPRTPASRRAELRDDAAYLADRAGQYVNLFDPAVDFFQGRNADGTFADAPADYDPESWGGVYT</sequence>
<dbReference type="Proteomes" id="UP000268094">
    <property type="component" value="Unassembled WGS sequence"/>
</dbReference>
<dbReference type="PANTHER" id="PTHR12143">
    <property type="entry name" value="PEPTIDE N-GLYCANASE PNGASE -RELATED"/>
    <property type="match status" value="1"/>
</dbReference>
<dbReference type="InterPro" id="IPR050883">
    <property type="entry name" value="PNGase"/>
</dbReference>
<organism evidence="2 3">
    <name type="scientific">Corallococcus terminator</name>
    <dbReference type="NCBI Taxonomy" id="2316733"/>
    <lineage>
        <taxon>Bacteria</taxon>
        <taxon>Pseudomonadati</taxon>
        <taxon>Myxococcota</taxon>
        <taxon>Myxococcia</taxon>
        <taxon>Myxococcales</taxon>
        <taxon>Cystobacterineae</taxon>
        <taxon>Myxococcaceae</taxon>
        <taxon>Corallococcus</taxon>
    </lineage>
</organism>
<name>A0A3A8H7L9_9BACT</name>
<comment type="caution">
    <text evidence="2">The sequence shown here is derived from an EMBL/GenBank/DDBJ whole genome shotgun (WGS) entry which is preliminary data.</text>
</comment>
<protein>
    <submittedName>
        <fullName evidence="2">ATP-binding protein</fullName>
    </submittedName>
</protein>
<dbReference type="Pfam" id="PF07971">
    <property type="entry name" value="Glyco_hydro_92"/>
    <property type="match status" value="1"/>
</dbReference>
<keyword evidence="2" id="KW-0547">Nucleotide-binding</keyword>
<evidence type="ECO:0000259" key="1">
    <source>
        <dbReference type="Pfam" id="PF07971"/>
    </source>
</evidence>
<dbReference type="GO" id="GO:0000224">
    <property type="term" value="F:peptide-N4-(N-acetyl-beta-glucosaminyl)asparagine amidase activity"/>
    <property type="evidence" value="ECO:0007669"/>
    <property type="project" value="TreeGrafter"/>
</dbReference>
<accession>A0A3A8H7L9</accession>
<proteinExistence type="predicted"/>
<dbReference type="Gene3D" id="1.20.1610.10">
    <property type="entry name" value="alpha-1,2-mannosidases domains"/>
    <property type="match status" value="1"/>
</dbReference>
<evidence type="ECO:0000313" key="3">
    <source>
        <dbReference type="Proteomes" id="UP000268094"/>
    </source>
</evidence>
<gene>
    <name evidence="2" type="ORF">D7V88_42355</name>
</gene>
<dbReference type="EMBL" id="RAVZ01000827">
    <property type="protein sequence ID" value="RKG63544.1"/>
    <property type="molecule type" value="Genomic_DNA"/>
</dbReference>
<feature type="non-terminal residue" evidence="2">
    <location>
        <position position="144"/>
    </location>
</feature>
<feature type="domain" description="Glycosyl hydrolase family 92" evidence="1">
    <location>
        <begin position="1"/>
        <end position="139"/>
    </location>
</feature>
<dbReference type="GO" id="GO:0006516">
    <property type="term" value="P:glycoprotein catabolic process"/>
    <property type="evidence" value="ECO:0007669"/>
    <property type="project" value="TreeGrafter"/>
</dbReference>
<evidence type="ECO:0000313" key="2">
    <source>
        <dbReference type="EMBL" id="RKG63544.1"/>
    </source>
</evidence>
<dbReference type="GO" id="GO:0005829">
    <property type="term" value="C:cytosol"/>
    <property type="evidence" value="ECO:0007669"/>
    <property type="project" value="TreeGrafter"/>
</dbReference>
<dbReference type="RefSeq" id="WP_147449193.1">
    <property type="nucleotide sequence ID" value="NZ_RAVZ01000827.1"/>
</dbReference>
<dbReference type="PANTHER" id="PTHR12143:SF43">
    <property type="entry name" value="PUTATIVE-RELATED"/>
    <property type="match status" value="1"/>
</dbReference>
<reference evidence="3" key="1">
    <citation type="submission" date="2018-09" db="EMBL/GenBank/DDBJ databases">
        <authorList>
            <person name="Livingstone P.G."/>
            <person name="Whitworth D.E."/>
        </authorList>
    </citation>
    <scope>NUCLEOTIDE SEQUENCE [LARGE SCALE GENOMIC DNA]</scope>
    <source>
        <strain evidence="3">CA054A</strain>
    </source>
</reference>
<dbReference type="GO" id="GO:0005524">
    <property type="term" value="F:ATP binding"/>
    <property type="evidence" value="ECO:0007669"/>
    <property type="project" value="UniProtKB-KW"/>
</dbReference>